<gene>
    <name evidence="7" type="ORF">DFJ69_2284</name>
</gene>
<evidence type="ECO:0000256" key="4">
    <source>
        <dbReference type="ARBA" id="ARBA00022989"/>
    </source>
</evidence>
<feature type="transmembrane region" description="Helical" evidence="6">
    <location>
        <begin position="287"/>
        <end position="306"/>
    </location>
</feature>
<evidence type="ECO:0000313" key="7">
    <source>
        <dbReference type="EMBL" id="REE96832.1"/>
    </source>
</evidence>
<evidence type="ECO:0000256" key="6">
    <source>
        <dbReference type="SAM" id="Phobius"/>
    </source>
</evidence>
<sequence length="409" mass="43132">MGVANRPGPDFTRLWAAYTVSTVGSAVATDAFVLIAVLVLAGSPLQVSLLSALAGAVGALLAFPLGPWIEFRHKRPLMIGADLVRCAAVLTVPIAHVAGALTYVHLAVVAVFVALGRIVFVSASGAYLKTLVAREHLREANGRFESVLWTSSAVGPPVGGLLIAVLGPATTVLVDAVSYLLSALGLRSIAGREADPPSRGNGRHRGREIVAGWRYIFADGGLRILFLNTVSVSALIIAMAPILAVMMLRELHFSPFQYGLSVGIPCIAGILGARFSRRLVHRESRSVLLAAGIARVAWLPLLPLMGSGWLGLALVTAVHTGTVFFMAVFNPVFATYRLERTPDDGLARVLTAWSIGNHAARAACTIAWGLLATVTSPRVAISVAVVALLGTVVFLPWRHDPASVDRTDV</sequence>
<dbReference type="EMBL" id="QTTT01000001">
    <property type="protein sequence ID" value="REE96832.1"/>
    <property type="molecule type" value="Genomic_DNA"/>
</dbReference>
<dbReference type="InterPro" id="IPR036259">
    <property type="entry name" value="MFS_trans_sf"/>
</dbReference>
<reference evidence="7 8" key="1">
    <citation type="submission" date="2018-08" db="EMBL/GenBank/DDBJ databases">
        <title>Sequencing the genomes of 1000 actinobacteria strains.</title>
        <authorList>
            <person name="Klenk H.-P."/>
        </authorList>
    </citation>
    <scope>NUCLEOTIDE SEQUENCE [LARGE SCALE GENOMIC DNA]</scope>
    <source>
        <strain evidence="7 8">DSM 43927</strain>
    </source>
</reference>
<dbReference type="InterPro" id="IPR011701">
    <property type="entry name" value="MFS"/>
</dbReference>
<dbReference type="GO" id="GO:0005886">
    <property type="term" value="C:plasma membrane"/>
    <property type="evidence" value="ECO:0007669"/>
    <property type="project" value="UniProtKB-SubCell"/>
</dbReference>
<feature type="transmembrane region" description="Helical" evidence="6">
    <location>
        <begin position="312"/>
        <end position="333"/>
    </location>
</feature>
<feature type="transmembrane region" description="Helical" evidence="6">
    <location>
        <begin position="47"/>
        <end position="65"/>
    </location>
</feature>
<evidence type="ECO:0000256" key="5">
    <source>
        <dbReference type="ARBA" id="ARBA00023136"/>
    </source>
</evidence>
<comment type="subcellular location">
    <subcellularLocation>
        <location evidence="1">Cell membrane</location>
        <topology evidence="1">Multi-pass membrane protein</topology>
    </subcellularLocation>
</comment>
<organism evidence="7 8">
    <name type="scientific">Thermomonospora umbrina</name>
    <dbReference type="NCBI Taxonomy" id="111806"/>
    <lineage>
        <taxon>Bacteria</taxon>
        <taxon>Bacillati</taxon>
        <taxon>Actinomycetota</taxon>
        <taxon>Actinomycetes</taxon>
        <taxon>Streptosporangiales</taxon>
        <taxon>Thermomonosporaceae</taxon>
        <taxon>Thermomonospora</taxon>
    </lineage>
</organism>
<evidence type="ECO:0000313" key="8">
    <source>
        <dbReference type="Proteomes" id="UP000256661"/>
    </source>
</evidence>
<dbReference type="PRINTS" id="PR01988">
    <property type="entry name" value="EXPORTERBACE"/>
</dbReference>
<name>A0A3D9SLN2_9ACTN</name>
<feature type="transmembrane region" description="Helical" evidence="6">
    <location>
        <begin position="224"/>
        <end position="244"/>
    </location>
</feature>
<feature type="transmembrane region" description="Helical" evidence="6">
    <location>
        <begin position="256"/>
        <end position="275"/>
    </location>
</feature>
<evidence type="ECO:0000256" key="3">
    <source>
        <dbReference type="ARBA" id="ARBA00022692"/>
    </source>
</evidence>
<protein>
    <submittedName>
        <fullName evidence="7">Putative MFS family arabinose efflux permease</fullName>
    </submittedName>
</protein>
<dbReference type="PANTHER" id="PTHR23513">
    <property type="entry name" value="INTEGRAL MEMBRANE EFFLUX PROTEIN-RELATED"/>
    <property type="match status" value="1"/>
</dbReference>
<dbReference type="Pfam" id="PF07690">
    <property type="entry name" value="MFS_1"/>
    <property type="match status" value="1"/>
</dbReference>
<feature type="transmembrane region" description="Helical" evidence="6">
    <location>
        <begin position="15"/>
        <end position="41"/>
    </location>
</feature>
<dbReference type="Gene3D" id="1.20.1250.20">
    <property type="entry name" value="MFS general substrate transporter like domains"/>
    <property type="match status" value="1"/>
</dbReference>
<dbReference type="GO" id="GO:0022857">
    <property type="term" value="F:transmembrane transporter activity"/>
    <property type="evidence" value="ECO:0007669"/>
    <property type="project" value="InterPro"/>
</dbReference>
<dbReference type="RefSeq" id="WP_116022420.1">
    <property type="nucleotide sequence ID" value="NZ_QTTT01000001.1"/>
</dbReference>
<evidence type="ECO:0000256" key="1">
    <source>
        <dbReference type="ARBA" id="ARBA00004651"/>
    </source>
</evidence>
<dbReference type="OrthoDB" id="3811961at2"/>
<evidence type="ECO:0000256" key="2">
    <source>
        <dbReference type="ARBA" id="ARBA00022475"/>
    </source>
</evidence>
<comment type="caution">
    <text evidence="7">The sequence shown here is derived from an EMBL/GenBank/DDBJ whole genome shotgun (WGS) entry which is preliminary data.</text>
</comment>
<dbReference type="Proteomes" id="UP000256661">
    <property type="component" value="Unassembled WGS sequence"/>
</dbReference>
<keyword evidence="3 6" id="KW-0812">Transmembrane</keyword>
<keyword evidence="4 6" id="KW-1133">Transmembrane helix</keyword>
<dbReference type="SUPFAM" id="SSF103473">
    <property type="entry name" value="MFS general substrate transporter"/>
    <property type="match status" value="1"/>
</dbReference>
<feature type="transmembrane region" description="Helical" evidence="6">
    <location>
        <begin position="377"/>
        <end position="397"/>
    </location>
</feature>
<dbReference type="PANTHER" id="PTHR23513:SF6">
    <property type="entry name" value="MAJOR FACILITATOR SUPERFAMILY ASSOCIATED DOMAIN-CONTAINING PROTEIN"/>
    <property type="match status" value="1"/>
</dbReference>
<dbReference type="CDD" id="cd06173">
    <property type="entry name" value="MFS_MefA_like"/>
    <property type="match status" value="1"/>
</dbReference>
<keyword evidence="5 6" id="KW-0472">Membrane</keyword>
<dbReference type="InterPro" id="IPR022324">
    <property type="entry name" value="Bacilysin_exporter_BacE_put"/>
</dbReference>
<accession>A0A3D9SLN2</accession>
<feature type="transmembrane region" description="Helical" evidence="6">
    <location>
        <begin position="103"/>
        <end position="128"/>
    </location>
</feature>
<dbReference type="AlphaFoldDB" id="A0A3D9SLN2"/>
<keyword evidence="8" id="KW-1185">Reference proteome</keyword>
<keyword evidence="2" id="KW-1003">Cell membrane</keyword>
<feature type="transmembrane region" description="Helical" evidence="6">
    <location>
        <begin position="345"/>
        <end position="371"/>
    </location>
</feature>
<proteinExistence type="predicted"/>